<dbReference type="EMBL" id="JANHOG010000256">
    <property type="protein sequence ID" value="KAJ3556270.1"/>
    <property type="molecule type" value="Genomic_DNA"/>
</dbReference>
<sequence>MLTAFRIDRYIAIASYAADMLATAADIPYELHDLILFFFHVLEDTWRGYQWERNHVTLSKRELGQIALVCRHWSDLMQPKIFEKITLRHRVDVESLLPLVLNPTTRITKYIKHIQGSFSITIHPYSPWLHVISLRVLPRLHVESIKFNLSIEGPASSKQHITSIHGSVPRHFPWFSRGIEKLELSNLHFKQFEHFSRLLKELTSLERLKCRQVTWDISPDYQIPQVTSYLSRPAFSKVDYTAEGCTNDRLAAWLCWSLAPTRADVLEQRDAIRLYHITLALTQHVDSEKYPGFKVTSSRQQDHLSFRITCHGGDPTPRVYVYFTPRAVDTRRRVRAIALYFALNSLPLSEIISQIDWVAIDQEAVAFGTLVRFLLVFYTQDDSVAVLHRDVVNPLLTGLTLTDKIRYAVNKDLDEFYGWIQVTCRQDEILERGGNCTSLDAMGAERKEMKMPMIVSLLQKLEPAEADQATGRGRIFESFRPPTARTTAYRELDTCQDWFDTFGIEVEYVAVIRAFDGRFDETYVGVLRDHGAEYVLCGRRIIELPTQDHKVVF</sequence>
<dbReference type="Proteomes" id="UP001148662">
    <property type="component" value="Unassembled WGS sequence"/>
</dbReference>
<evidence type="ECO:0000313" key="1">
    <source>
        <dbReference type="EMBL" id="KAJ3556270.1"/>
    </source>
</evidence>
<organism evidence="1 2">
    <name type="scientific">Phlebia brevispora</name>
    <dbReference type="NCBI Taxonomy" id="194682"/>
    <lineage>
        <taxon>Eukaryota</taxon>
        <taxon>Fungi</taxon>
        <taxon>Dikarya</taxon>
        <taxon>Basidiomycota</taxon>
        <taxon>Agaricomycotina</taxon>
        <taxon>Agaricomycetes</taxon>
        <taxon>Polyporales</taxon>
        <taxon>Meruliaceae</taxon>
        <taxon>Phlebia</taxon>
    </lineage>
</organism>
<keyword evidence="2" id="KW-1185">Reference proteome</keyword>
<evidence type="ECO:0000313" key="2">
    <source>
        <dbReference type="Proteomes" id="UP001148662"/>
    </source>
</evidence>
<reference evidence="1" key="1">
    <citation type="submission" date="2022-07" db="EMBL/GenBank/DDBJ databases">
        <title>Genome Sequence of Phlebia brevispora.</title>
        <authorList>
            <person name="Buettner E."/>
        </authorList>
    </citation>
    <scope>NUCLEOTIDE SEQUENCE</scope>
    <source>
        <strain evidence="1">MPL23</strain>
    </source>
</reference>
<proteinExistence type="predicted"/>
<comment type="caution">
    <text evidence="1">The sequence shown here is derived from an EMBL/GenBank/DDBJ whole genome shotgun (WGS) entry which is preliminary data.</text>
</comment>
<gene>
    <name evidence="1" type="ORF">NM688_g2117</name>
</gene>
<name>A0ACC1T9R5_9APHY</name>
<accession>A0ACC1T9R5</accession>
<protein>
    <submittedName>
        <fullName evidence="1">Uncharacterized protein</fullName>
    </submittedName>
</protein>